<reference evidence="1 2" key="1">
    <citation type="submission" date="2018-12" db="EMBL/GenBank/DDBJ databases">
        <authorList>
            <person name="Meng J."/>
        </authorList>
    </citation>
    <scope>NUCLEOTIDE SEQUENCE [LARGE SCALE GENOMIC DNA]</scope>
    <source>
        <strain evidence="1 2">HT111-2</strain>
    </source>
</reference>
<accession>A0A437SS71</accession>
<protein>
    <submittedName>
        <fullName evidence="1">Uncharacterized protein</fullName>
    </submittedName>
</protein>
<gene>
    <name evidence="1" type="ORF">EJK17_11210</name>
</gene>
<evidence type="ECO:0000313" key="1">
    <source>
        <dbReference type="EMBL" id="RVU69791.1"/>
    </source>
</evidence>
<dbReference type="Proteomes" id="UP000288291">
    <property type="component" value="Unassembled WGS sequence"/>
</dbReference>
<organism evidence="1 2">
    <name type="scientific">Lactobacillus xujianguonis</name>
    <dbReference type="NCBI Taxonomy" id="2495899"/>
    <lineage>
        <taxon>Bacteria</taxon>
        <taxon>Bacillati</taxon>
        <taxon>Bacillota</taxon>
        <taxon>Bacilli</taxon>
        <taxon>Lactobacillales</taxon>
        <taxon>Lactobacillaceae</taxon>
        <taxon>Lactobacillus</taxon>
    </lineage>
</organism>
<name>A0A437SS71_9LACO</name>
<dbReference type="RefSeq" id="WP_103662722.1">
    <property type="nucleotide sequence ID" value="NZ_ML136942.1"/>
</dbReference>
<dbReference type="EMBL" id="RXIA01000075">
    <property type="protein sequence ID" value="RVU69791.1"/>
    <property type="molecule type" value="Genomic_DNA"/>
</dbReference>
<sequence>MKFAGACIRKDIDDIIYGSDLSKLKRVEYHSNGKNKNNYSKYYLIKPHMVSKSISINSNDIQDILNIPDNEK</sequence>
<dbReference type="AlphaFoldDB" id="A0A437SS71"/>
<proteinExistence type="predicted"/>
<comment type="caution">
    <text evidence="1">The sequence shown here is derived from an EMBL/GenBank/DDBJ whole genome shotgun (WGS) entry which is preliminary data.</text>
</comment>
<keyword evidence="2" id="KW-1185">Reference proteome</keyword>
<evidence type="ECO:0000313" key="2">
    <source>
        <dbReference type="Proteomes" id="UP000288291"/>
    </source>
</evidence>